<dbReference type="InterPro" id="IPR023346">
    <property type="entry name" value="Lysozyme-like_dom_sf"/>
</dbReference>
<dbReference type="EMBL" id="HBHP01010909">
    <property type="protein sequence ID" value="CAD9757536.1"/>
    <property type="molecule type" value="Transcribed_RNA"/>
</dbReference>
<dbReference type="SUPFAM" id="SSF53955">
    <property type="entry name" value="Lysozyme-like"/>
    <property type="match status" value="1"/>
</dbReference>
<feature type="chain" id="PRO_5030811442" description="Transglycosylase SLT domain-containing protein" evidence="1">
    <location>
        <begin position="19"/>
        <end position="147"/>
    </location>
</feature>
<reference evidence="3" key="1">
    <citation type="submission" date="2021-01" db="EMBL/GenBank/DDBJ databases">
        <authorList>
            <person name="Corre E."/>
            <person name="Pelletier E."/>
            <person name="Niang G."/>
            <person name="Scheremetjew M."/>
            <person name="Finn R."/>
            <person name="Kale V."/>
            <person name="Holt S."/>
            <person name="Cochrane G."/>
            <person name="Meng A."/>
            <person name="Brown T."/>
            <person name="Cohen L."/>
        </authorList>
    </citation>
    <scope>NUCLEOTIDE SEQUENCE</scope>
    <source>
        <strain evidence="3">CCMP622</strain>
    </source>
</reference>
<evidence type="ECO:0000259" key="2">
    <source>
        <dbReference type="Pfam" id="PF18896"/>
    </source>
</evidence>
<accession>A0A7S2TMW4</accession>
<gene>
    <name evidence="3" type="ORF">LSP00402_LOCUS6744</name>
</gene>
<sequence length="147" mass="15259">MNATKMLLIALLVPALMAININVNSTSTTCGGNCPGGCSDCPCGTSSSSQSISSWCSKYSGWKQSSCECIMSHESRGNANAVNQNFGGSYDVGLWQINSANWGSCSGGKAPCDPSTNLNCAKKVFAWGGNTWKLWSTCSICGVCGSS</sequence>
<evidence type="ECO:0000313" key="3">
    <source>
        <dbReference type="EMBL" id="CAD9757536.1"/>
    </source>
</evidence>
<organism evidence="3">
    <name type="scientific">Lotharella oceanica</name>
    <dbReference type="NCBI Taxonomy" id="641309"/>
    <lineage>
        <taxon>Eukaryota</taxon>
        <taxon>Sar</taxon>
        <taxon>Rhizaria</taxon>
        <taxon>Cercozoa</taxon>
        <taxon>Chlorarachniophyceae</taxon>
        <taxon>Lotharella</taxon>
    </lineage>
</organism>
<dbReference type="InterPro" id="IPR043992">
    <property type="entry name" value="SLT_3"/>
</dbReference>
<evidence type="ECO:0000256" key="1">
    <source>
        <dbReference type="SAM" id="SignalP"/>
    </source>
</evidence>
<dbReference type="AlphaFoldDB" id="A0A7S2TMW4"/>
<dbReference type="Gene3D" id="1.10.530.10">
    <property type="match status" value="1"/>
</dbReference>
<feature type="domain" description="Transglycosylase SLT" evidence="2">
    <location>
        <begin position="74"/>
        <end position="137"/>
    </location>
</feature>
<feature type="signal peptide" evidence="1">
    <location>
        <begin position="1"/>
        <end position="18"/>
    </location>
</feature>
<name>A0A7S2TMW4_9EUKA</name>
<protein>
    <recommendedName>
        <fullName evidence="2">Transglycosylase SLT domain-containing protein</fullName>
    </recommendedName>
</protein>
<keyword evidence="1" id="KW-0732">Signal</keyword>
<dbReference type="Pfam" id="PF18896">
    <property type="entry name" value="SLT_3"/>
    <property type="match status" value="1"/>
</dbReference>
<proteinExistence type="predicted"/>